<dbReference type="Pfam" id="PF13006">
    <property type="entry name" value="Nterm_IS4"/>
    <property type="match status" value="1"/>
</dbReference>
<dbReference type="EMBL" id="BMML01000029">
    <property type="protein sequence ID" value="GGN39199.1"/>
    <property type="molecule type" value="Genomic_DNA"/>
</dbReference>
<evidence type="ECO:0000259" key="2">
    <source>
        <dbReference type="Pfam" id="PF13006"/>
    </source>
</evidence>
<evidence type="ECO:0000256" key="1">
    <source>
        <dbReference type="SAM" id="Phobius"/>
    </source>
</evidence>
<keyword evidence="1" id="KW-0472">Membrane</keyword>
<sequence length="210" mass="22491">MAQSAMGSTSYVFAPGHLGELTQVVPPELVDAVLEETGALERRLRCRPSRGGVYFALALGLFEHLGSGLVWTKLVVGLTSRVSEPSEKALRDLRRRIGPAPVKRLFEGLAGPLAQPSTPGLWGTFMRATVVRPVRRGGRSRLVGWDCARGPAVPWGCLVRWWSVTVCRGLAGVRWRGGVGCLRGALAGLVAVAGSGFWWVPVVVVVWVGG</sequence>
<feature type="transmembrane region" description="Helical" evidence="1">
    <location>
        <begin position="185"/>
        <end position="208"/>
    </location>
</feature>
<keyword evidence="1" id="KW-1133">Transmembrane helix</keyword>
<feature type="domain" description="Transposase IS4 N-terminal" evidence="2">
    <location>
        <begin position="15"/>
        <end position="107"/>
    </location>
</feature>
<proteinExistence type="predicted"/>
<evidence type="ECO:0000313" key="4">
    <source>
        <dbReference type="Proteomes" id="UP000653411"/>
    </source>
</evidence>
<protein>
    <recommendedName>
        <fullName evidence="2">Transposase IS4 N-terminal domain-containing protein</fullName>
    </recommendedName>
</protein>
<keyword evidence="4" id="KW-1185">Reference proteome</keyword>
<comment type="caution">
    <text evidence="3">The sequence shown here is derived from an EMBL/GenBank/DDBJ whole genome shotgun (WGS) entry which is preliminary data.</text>
</comment>
<dbReference type="Proteomes" id="UP000653411">
    <property type="component" value="Unassembled WGS sequence"/>
</dbReference>
<reference evidence="3" key="1">
    <citation type="journal article" date="2014" name="Int. J. Syst. Evol. Microbiol.">
        <title>Complete genome sequence of Corynebacterium casei LMG S-19264T (=DSM 44701T), isolated from a smear-ripened cheese.</title>
        <authorList>
            <consortium name="US DOE Joint Genome Institute (JGI-PGF)"/>
            <person name="Walter F."/>
            <person name="Albersmeier A."/>
            <person name="Kalinowski J."/>
            <person name="Ruckert C."/>
        </authorList>
    </citation>
    <scope>NUCLEOTIDE SEQUENCE</scope>
    <source>
        <strain evidence="3">CGMCC 4.7110</strain>
    </source>
</reference>
<gene>
    <name evidence="3" type="ORF">GCM10011578_085460</name>
</gene>
<accession>A0A918CWE0</accession>
<reference evidence="3" key="2">
    <citation type="submission" date="2020-09" db="EMBL/GenBank/DDBJ databases">
        <authorList>
            <person name="Sun Q."/>
            <person name="Zhou Y."/>
        </authorList>
    </citation>
    <scope>NUCLEOTIDE SEQUENCE</scope>
    <source>
        <strain evidence="3">CGMCC 4.7110</strain>
    </source>
</reference>
<dbReference type="InterPro" id="IPR024473">
    <property type="entry name" value="Transposases_IS4_N"/>
</dbReference>
<name>A0A918CWE0_9ACTN</name>
<dbReference type="AlphaFoldDB" id="A0A918CWE0"/>
<keyword evidence="1" id="KW-0812">Transmembrane</keyword>
<organism evidence="3 4">
    <name type="scientific">Streptomyces fuscichromogenes</name>
    <dbReference type="NCBI Taxonomy" id="1324013"/>
    <lineage>
        <taxon>Bacteria</taxon>
        <taxon>Bacillati</taxon>
        <taxon>Actinomycetota</taxon>
        <taxon>Actinomycetes</taxon>
        <taxon>Kitasatosporales</taxon>
        <taxon>Streptomycetaceae</taxon>
        <taxon>Streptomyces</taxon>
    </lineage>
</organism>
<evidence type="ECO:0000313" key="3">
    <source>
        <dbReference type="EMBL" id="GGN39199.1"/>
    </source>
</evidence>